<feature type="compositionally biased region" description="Low complexity" evidence="1">
    <location>
        <begin position="113"/>
        <end position="124"/>
    </location>
</feature>
<name>A0A420HNX6_9PEZI</name>
<comment type="caution">
    <text evidence="2">The sequence shown here is derived from an EMBL/GenBank/DDBJ whole genome shotgun (WGS) entry which is preliminary data.</text>
</comment>
<protein>
    <submittedName>
        <fullName evidence="2">Uncharacterized protein</fullName>
    </submittedName>
</protein>
<feature type="compositionally biased region" description="Polar residues" evidence="1">
    <location>
        <begin position="15"/>
        <end position="36"/>
    </location>
</feature>
<gene>
    <name evidence="2" type="ORF">OnM2_062031</name>
</gene>
<feature type="compositionally biased region" description="Basic and acidic residues" evidence="1">
    <location>
        <begin position="82"/>
        <end position="102"/>
    </location>
</feature>
<evidence type="ECO:0000256" key="1">
    <source>
        <dbReference type="SAM" id="MobiDB-lite"/>
    </source>
</evidence>
<sequence>MLKAQPQRGAFPTLSGPNENGEPSNKSDSRSNNLNTKAEKCPCGNEHFRYRPNTCWYLIPASRQKDWISDPNKVKNVNHKLETDHNFRPKVEERRTNWKPKNENQPTEFNHTSSSKRPVSPPVVEMAFSTRMSA</sequence>
<proteinExistence type="predicted"/>
<dbReference type="AlphaFoldDB" id="A0A420HNX6"/>
<keyword evidence="3" id="KW-1185">Reference proteome</keyword>
<dbReference type="EMBL" id="MCFK01006274">
    <property type="protein sequence ID" value="RKF59133.1"/>
    <property type="molecule type" value="Genomic_DNA"/>
</dbReference>
<accession>A0A420HNX6</accession>
<evidence type="ECO:0000313" key="2">
    <source>
        <dbReference type="EMBL" id="RKF59133.1"/>
    </source>
</evidence>
<reference evidence="2 3" key="1">
    <citation type="journal article" date="2018" name="BMC Genomics">
        <title>Comparative genome analyses reveal sequence features reflecting distinct modes of host-adaptation between dicot and monocot powdery mildew.</title>
        <authorList>
            <person name="Wu Y."/>
            <person name="Ma X."/>
            <person name="Pan Z."/>
            <person name="Kale S.D."/>
            <person name="Song Y."/>
            <person name="King H."/>
            <person name="Zhang Q."/>
            <person name="Presley C."/>
            <person name="Deng X."/>
            <person name="Wei C.I."/>
            <person name="Xiao S."/>
        </authorList>
    </citation>
    <scope>NUCLEOTIDE SEQUENCE [LARGE SCALE GENOMIC DNA]</scope>
    <source>
        <strain evidence="2">UMSG2</strain>
    </source>
</reference>
<dbReference type="Proteomes" id="UP000286134">
    <property type="component" value="Unassembled WGS sequence"/>
</dbReference>
<organism evidence="2 3">
    <name type="scientific">Erysiphe neolycopersici</name>
    <dbReference type="NCBI Taxonomy" id="212602"/>
    <lineage>
        <taxon>Eukaryota</taxon>
        <taxon>Fungi</taxon>
        <taxon>Dikarya</taxon>
        <taxon>Ascomycota</taxon>
        <taxon>Pezizomycotina</taxon>
        <taxon>Leotiomycetes</taxon>
        <taxon>Erysiphales</taxon>
        <taxon>Erysiphaceae</taxon>
        <taxon>Erysiphe</taxon>
    </lineage>
</organism>
<evidence type="ECO:0000313" key="3">
    <source>
        <dbReference type="Proteomes" id="UP000286134"/>
    </source>
</evidence>
<feature type="region of interest" description="Disordered" evidence="1">
    <location>
        <begin position="82"/>
        <end position="134"/>
    </location>
</feature>
<feature type="compositionally biased region" description="Polar residues" evidence="1">
    <location>
        <begin position="103"/>
        <end position="112"/>
    </location>
</feature>
<dbReference type="OrthoDB" id="5056112at2759"/>
<feature type="region of interest" description="Disordered" evidence="1">
    <location>
        <begin position="1"/>
        <end position="43"/>
    </location>
</feature>